<protein>
    <submittedName>
        <fullName evidence="1">Uncharacterized protein</fullName>
    </submittedName>
</protein>
<name>M5FPC4_DACPD</name>
<dbReference type="RefSeq" id="XP_040625333.1">
    <property type="nucleotide sequence ID" value="XM_040769140.1"/>
</dbReference>
<reference evidence="1 2" key="1">
    <citation type="journal article" date="2012" name="Science">
        <title>The Paleozoic origin of enzymatic lignin decomposition reconstructed from 31 fungal genomes.</title>
        <authorList>
            <person name="Floudas D."/>
            <person name="Binder M."/>
            <person name="Riley R."/>
            <person name="Barry K."/>
            <person name="Blanchette R.A."/>
            <person name="Henrissat B."/>
            <person name="Martinez A.T."/>
            <person name="Otillar R."/>
            <person name="Spatafora J.W."/>
            <person name="Yadav J.S."/>
            <person name="Aerts A."/>
            <person name="Benoit I."/>
            <person name="Boyd A."/>
            <person name="Carlson A."/>
            <person name="Copeland A."/>
            <person name="Coutinho P.M."/>
            <person name="de Vries R.P."/>
            <person name="Ferreira P."/>
            <person name="Findley K."/>
            <person name="Foster B."/>
            <person name="Gaskell J."/>
            <person name="Glotzer D."/>
            <person name="Gorecki P."/>
            <person name="Heitman J."/>
            <person name="Hesse C."/>
            <person name="Hori C."/>
            <person name="Igarashi K."/>
            <person name="Jurgens J.A."/>
            <person name="Kallen N."/>
            <person name="Kersten P."/>
            <person name="Kohler A."/>
            <person name="Kuees U."/>
            <person name="Kumar T.K.A."/>
            <person name="Kuo A."/>
            <person name="LaButti K."/>
            <person name="Larrondo L.F."/>
            <person name="Lindquist E."/>
            <person name="Ling A."/>
            <person name="Lombard V."/>
            <person name="Lucas S."/>
            <person name="Lundell T."/>
            <person name="Martin R."/>
            <person name="McLaughlin D.J."/>
            <person name="Morgenstern I."/>
            <person name="Morin E."/>
            <person name="Murat C."/>
            <person name="Nagy L.G."/>
            <person name="Nolan M."/>
            <person name="Ohm R.A."/>
            <person name="Patyshakuliyeva A."/>
            <person name="Rokas A."/>
            <person name="Ruiz-Duenas F.J."/>
            <person name="Sabat G."/>
            <person name="Salamov A."/>
            <person name="Samejima M."/>
            <person name="Schmutz J."/>
            <person name="Slot J.C."/>
            <person name="St John F."/>
            <person name="Stenlid J."/>
            <person name="Sun H."/>
            <person name="Sun S."/>
            <person name="Syed K."/>
            <person name="Tsang A."/>
            <person name="Wiebenga A."/>
            <person name="Young D."/>
            <person name="Pisabarro A."/>
            <person name="Eastwood D.C."/>
            <person name="Martin F."/>
            <person name="Cullen D."/>
            <person name="Grigoriev I.V."/>
            <person name="Hibbett D.S."/>
        </authorList>
    </citation>
    <scope>NUCLEOTIDE SEQUENCE [LARGE SCALE GENOMIC DNA]</scope>
    <source>
        <strain evidence="1 2">DJM-731 SS1</strain>
    </source>
</reference>
<proteinExistence type="predicted"/>
<accession>M5FPC4</accession>
<dbReference type="AlphaFoldDB" id="M5FPC4"/>
<keyword evidence="2" id="KW-1185">Reference proteome</keyword>
<evidence type="ECO:0000313" key="2">
    <source>
        <dbReference type="Proteomes" id="UP000030653"/>
    </source>
</evidence>
<dbReference type="Proteomes" id="UP000030653">
    <property type="component" value="Unassembled WGS sequence"/>
</dbReference>
<dbReference type="HOGENOM" id="CLU_2960696_0_0_1"/>
<dbReference type="GeneID" id="63684202"/>
<sequence length="59" mass="6232">MAAVEVKGSWLQLPAPQESWSFGTAPPNAQDSIPQAGLHLLANKQLNLSQSSLMLSSQG</sequence>
<organism evidence="1 2">
    <name type="scientific">Dacryopinax primogenitus (strain DJM 731)</name>
    <name type="common">Brown rot fungus</name>
    <dbReference type="NCBI Taxonomy" id="1858805"/>
    <lineage>
        <taxon>Eukaryota</taxon>
        <taxon>Fungi</taxon>
        <taxon>Dikarya</taxon>
        <taxon>Basidiomycota</taxon>
        <taxon>Agaricomycotina</taxon>
        <taxon>Dacrymycetes</taxon>
        <taxon>Dacrymycetales</taxon>
        <taxon>Dacrymycetaceae</taxon>
        <taxon>Dacryopinax</taxon>
    </lineage>
</organism>
<dbReference type="EMBL" id="JH795873">
    <property type="protein sequence ID" value="EJT98435.1"/>
    <property type="molecule type" value="Genomic_DNA"/>
</dbReference>
<gene>
    <name evidence="1" type="ORF">DACRYDRAFT_110880</name>
</gene>
<evidence type="ECO:0000313" key="1">
    <source>
        <dbReference type="EMBL" id="EJT98435.1"/>
    </source>
</evidence>